<organism evidence="2 3">
    <name type="scientific">Sclerotinia sclerotiorum (strain ATCC 18683 / 1980 / Ss-1)</name>
    <name type="common">White mold</name>
    <name type="synonym">Whetzelinia sclerotiorum</name>
    <dbReference type="NCBI Taxonomy" id="665079"/>
    <lineage>
        <taxon>Eukaryota</taxon>
        <taxon>Fungi</taxon>
        <taxon>Dikarya</taxon>
        <taxon>Ascomycota</taxon>
        <taxon>Pezizomycotina</taxon>
        <taxon>Leotiomycetes</taxon>
        <taxon>Helotiales</taxon>
        <taxon>Sclerotiniaceae</taxon>
        <taxon>Sclerotinia</taxon>
    </lineage>
</organism>
<dbReference type="AlphaFoldDB" id="A0A1D9QER4"/>
<sequence>MTSSTCTSPTFINWEEWDDSLTSSSSDETIILDTKIDEFYSTFEASNAESCTPTCASPRPITPSSEVVWRDWVYTFDPYSPDETVTTESNISKPDSKFEASSTETSGEDIQLEIESLPVLDPSDASPITPHLAHNLNRICSKQSGQIVTEIAYEQEPIVDTNRDQIEDQLRKLRRDLQNGLLTKGEPAKKDIMDEMSSRLSVLENLKPPAISISVVRIPKLLGAILRLEEIPKDVELRFKERTQTLLNSLNIILEDEDPVKKSNLQPEGSQNLVVDINGPAEISLTEKAQPASLSEKLMEDRIKAPSPQPLVIDLTETDDEPETPSQMNVHELNVVAMEPKKRKRKHPDTSISSLGTKLSPRQSKRVKKVQDYLPQENIWISTALKWIENIVKESDGDTIQIKRTDLLGLKGELEVWRMEDMNVTRELELLE</sequence>
<feature type="compositionally biased region" description="Polar residues" evidence="1">
    <location>
        <begin position="350"/>
        <end position="362"/>
    </location>
</feature>
<protein>
    <submittedName>
        <fullName evidence="2">Uncharacterized protein</fullName>
    </submittedName>
</protein>
<dbReference type="VEuPathDB" id="FungiDB:sscle_11g081580"/>
<dbReference type="Proteomes" id="UP000177798">
    <property type="component" value="Chromosome 11"/>
</dbReference>
<dbReference type="OrthoDB" id="62853at2759"/>
<evidence type="ECO:0000313" key="2">
    <source>
        <dbReference type="EMBL" id="APA13388.1"/>
    </source>
</evidence>
<name>A0A1D9QER4_SCLS1</name>
<dbReference type="KEGG" id="ssl:SS1G_08017"/>
<feature type="region of interest" description="Disordered" evidence="1">
    <location>
        <begin position="339"/>
        <end position="366"/>
    </location>
</feature>
<gene>
    <name evidence="2" type="ORF">sscle_11g081580</name>
</gene>
<proteinExistence type="predicted"/>
<feature type="region of interest" description="Disordered" evidence="1">
    <location>
        <begin position="83"/>
        <end position="107"/>
    </location>
</feature>
<evidence type="ECO:0000313" key="3">
    <source>
        <dbReference type="Proteomes" id="UP000177798"/>
    </source>
</evidence>
<accession>A0A1D9QER4</accession>
<dbReference type="RefSeq" id="XP_001591391.1">
    <property type="nucleotide sequence ID" value="XM_001591341.1"/>
</dbReference>
<dbReference type="EMBL" id="CP017824">
    <property type="protein sequence ID" value="APA13388.1"/>
    <property type="molecule type" value="Genomic_DNA"/>
</dbReference>
<evidence type="ECO:0000256" key="1">
    <source>
        <dbReference type="SAM" id="MobiDB-lite"/>
    </source>
</evidence>
<feature type="compositionally biased region" description="Polar residues" evidence="1">
    <location>
        <begin position="83"/>
        <end position="105"/>
    </location>
</feature>
<reference evidence="3" key="1">
    <citation type="journal article" date="2017" name="Genome Biol. Evol.">
        <title>The complete genome sequence of the phytopathogenic fungus Sclerotinia sclerotiorum reveals insights into the genome architecture of broad host range pathogens.</title>
        <authorList>
            <person name="Derbyshire M."/>
            <person name="Denton-Giles M."/>
            <person name="Hegedus D."/>
            <person name="Seifbarghy S."/>
            <person name="Rollins J."/>
            <person name="van Kan J."/>
            <person name="Seidl M.F."/>
            <person name="Faino L."/>
            <person name="Mbengue M."/>
            <person name="Navaud O."/>
            <person name="Raffaele S."/>
            <person name="Hammond-Kosack K."/>
            <person name="Heard S."/>
            <person name="Oliver R."/>
        </authorList>
    </citation>
    <scope>NUCLEOTIDE SEQUENCE [LARGE SCALE GENOMIC DNA]</scope>
    <source>
        <strain evidence="3">ATCC 18683 / 1980 / Ss-1</strain>
    </source>
</reference>